<dbReference type="PANTHER" id="PTHR11927:SF9">
    <property type="entry name" value="L-FUCOSYLTRANSFERASE"/>
    <property type="match status" value="1"/>
</dbReference>
<dbReference type="RefSeq" id="XP_001743493.1">
    <property type="nucleotide sequence ID" value="XM_001743441.1"/>
</dbReference>
<keyword evidence="1" id="KW-0328">Glycosyltransferase</keyword>
<evidence type="ECO:0000256" key="1">
    <source>
        <dbReference type="ARBA" id="ARBA00022676"/>
    </source>
</evidence>
<organism evidence="5 6">
    <name type="scientific">Monosiga brevicollis</name>
    <name type="common">Choanoflagellate</name>
    <dbReference type="NCBI Taxonomy" id="81824"/>
    <lineage>
        <taxon>Eukaryota</taxon>
        <taxon>Choanoflagellata</taxon>
        <taxon>Craspedida</taxon>
        <taxon>Salpingoecidae</taxon>
        <taxon>Monosiga</taxon>
    </lineage>
</organism>
<gene>
    <name evidence="5" type="ORF">MONBRDRAFT_6001</name>
</gene>
<dbReference type="InParanoid" id="A9URA3"/>
<keyword evidence="6" id="KW-1185">Reference proteome</keyword>
<feature type="compositionally biased region" description="Polar residues" evidence="3">
    <location>
        <begin position="30"/>
        <end position="44"/>
    </location>
</feature>
<dbReference type="EMBL" id="CH991544">
    <property type="protein sequence ID" value="EDQ92207.1"/>
    <property type="molecule type" value="Genomic_DNA"/>
</dbReference>
<feature type="chain" id="PRO_5002744822" description="L-Fucosyltransferase" evidence="4">
    <location>
        <begin position="28"/>
        <end position="455"/>
    </location>
</feature>
<sequence>MSRRVQPWHMQLLAASVLISSLPLVCTDPTTRSGGDSLASSARTARSDWRDGSHTGAGTQSRGQISVGQLGVVPTESEMQALEITVRNELLQDKMQPNFWSCPEFMNEYRWKPFVAPVLHNGLGNLLFAIAGACSFAHQLNLPCIVGYWRIDRSTKDPRAFEPWGGHPPPFGPHIQLGHVFPALQWLSCHPRPPVGTNVLPDLVLEGAFENYVNQGEPLLIHSWFFTTRWWNHSLITQLLQPHAAVIRGARQAYFRYLHSMCGDQCALFETVSVHMRIGYANETDPDALAQRRLPPSAFYRHVFKQRFSRRTTIYLVFSDNPQEATWRLRAFRGIKFRVVDANAITSLVLMTMCHHHVLTTSTLSFWGAFLPCPDCVNTQDPPPFPRARPPATIIYHGSFEQTHGPTLVAAMDGWGWIKITNPQLRSELGLTEQQRKNIADIQARRRQTTVIPSV</sequence>
<dbReference type="PANTHER" id="PTHR11927">
    <property type="entry name" value="GALACTOSIDE 2-L-FUCOSYLTRANSFERASE"/>
    <property type="match status" value="1"/>
</dbReference>
<evidence type="ECO:0000313" key="6">
    <source>
        <dbReference type="Proteomes" id="UP000001357"/>
    </source>
</evidence>
<dbReference type="GeneID" id="5888811"/>
<keyword evidence="4" id="KW-0732">Signal</keyword>
<dbReference type="InterPro" id="IPR002516">
    <property type="entry name" value="Glyco_trans_11"/>
</dbReference>
<dbReference type="GO" id="GO:0016020">
    <property type="term" value="C:membrane"/>
    <property type="evidence" value="ECO:0007669"/>
    <property type="project" value="InterPro"/>
</dbReference>
<evidence type="ECO:0008006" key="7">
    <source>
        <dbReference type="Google" id="ProtNLM"/>
    </source>
</evidence>
<feature type="region of interest" description="Disordered" evidence="3">
    <location>
        <begin position="30"/>
        <end position="62"/>
    </location>
</feature>
<feature type="signal peptide" evidence="4">
    <location>
        <begin position="1"/>
        <end position="27"/>
    </location>
</feature>
<protein>
    <recommendedName>
        <fullName evidence="7">L-Fucosyltransferase</fullName>
    </recommendedName>
</protein>
<evidence type="ECO:0000256" key="3">
    <source>
        <dbReference type="SAM" id="MobiDB-lite"/>
    </source>
</evidence>
<proteinExistence type="predicted"/>
<dbReference type="KEGG" id="mbr:MONBRDRAFT_6001"/>
<keyword evidence="2" id="KW-0808">Transferase</keyword>
<accession>A9URA3</accession>
<dbReference type="Proteomes" id="UP000001357">
    <property type="component" value="Unassembled WGS sequence"/>
</dbReference>
<reference evidence="5 6" key="1">
    <citation type="journal article" date="2008" name="Nature">
        <title>The genome of the choanoflagellate Monosiga brevicollis and the origin of metazoans.</title>
        <authorList>
            <consortium name="JGI Sequencing"/>
            <person name="King N."/>
            <person name="Westbrook M.J."/>
            <person name="Young S.L."/>
            <person name="Kuo A."/>
            <person name="Abedin M."/>
            <person name="Chapman J."/>
            <person name="Fairclough S."/>
            <person name="Hellsten U."/>
            <person name="Isogai Y."/>
            <person name="Letunic I."/>
            <person name="Marr M."/>
            <person name="Pincus D."/>
            <person name="Putnam N."/>
            <person name="Rokas A."/>
            <person name="Wright K.J."/>
            <person name="Zuzow R."/>
            <person name="Dirks W."/>
            <person name="Good M."/>
            <person name="Goodstein D."/>
            <person name="Lemons D."/>
            <person name="Li W."/>
            <person name="Lyons J.B."/>
            <person name="Morris A."/>
            <person name="Nichols S."/>
            <person name="Richter D.J."/>
            <person name="Salamov A."/>
            <person name="Bork P."/>
            <person name="Lim W.A."/>
            <person name="Manning G."/>
            <person name="Miller W.T."/>
            <person name="McGinnis W."/>
            <person name="Shapiro H."/>
            <person name="Tjian R."/>
            <person name="Grigoriev I.V."/>
            <person name="Rokhsar D."/>
        </authorList>
    </citation>
    <scope>NUCLEOTIDE SEQUENCE [LARGE SCALE GENOMIC DNA]</scope>
    <source>
        <strain evidence="6">MX1 / ATCC 50154</strain>
    </source>
</reference>
<dbReference type="Pfam" id="PF01531">
    <property type="entry name" value="Glyco_transf_11"/>
    <property type="match status" value="1"/>
</dbReference>
<dbReference type="AlphaFoldDB" id="A9URA3"/>
<evidence type="ECO:0000313" key="5">
    <source>
        <dbReference type="EMBL" id="EDQ92207.1"/>
    </source>
</evidence>
<evidence type="ECO:0000256" key="2">
    <source>
        <dbReference type="ARBA" id="ARBA00022679"/>
    </source>
</evidence>
<dbReference type="GO" id="GO:0008107">
    <property type="term" value="F:galactoside 2-alpha-L-fucosyltransferase activity"/>
    <property type="evidence" value="ECO:0000318"/>
    <property type="project" value="GO_Central"/>
</dbReference>
<evidence type="ECO:0000256" key="4">
    <source>
        <dbReference type="SAM" id="SignalP"/>
    </source>
</evidence>
<dbReference type="FunCoup" id="A9URA3">
    <property type="interactions" value="63"/>
</dbReference>
<name>A9URA3_MONBE</name>
<dbReference type="GO" id="GO:0005975">
    <property type="term" value="P:carbohydrate metabolic process"/>
    <property type="evidence" value="ECO:0007669"/>
    <property type="project" value="InterPro"/>
</dbReference>